<dbReference type="OrthoDB" id="3678706at2"/>
<name>A0A238X2H9_9ACTN</name>
<accession>A0A238X2H9</accession>
<sequence>MLRRVITTRVAGRGIDAVTRGWVRLTGRRVDLGREAWLAGPTGDVDRIGDAWLEREMARCDGRGGEQADGAGLLPSLSVLDGIGFDAAALRPEVRDFYEHTSCWRLQVWAQWSSAAWPFGWLVSAVFARRLEQLSLPLRPLDVAHGMSSDVRTVVGPDGRLIGTSWHRRLRSTGDTVFSGWYGTVTPPGAARPSVRVIFPLPHGRLVVLLRPTATADGALLLTSGPGAWGEDGAYLVVQPHGGDRAWARRIPVHERFDVHVDGEGVLRTDHAITLWRLPVLRLHYRLDRVD</sequence>
<keyword evidence="2" id="KW-1185">Reference proteome</keyword>
<organism evidence="1 2">
    <name type="scientific">Blastococcus mobilis</name>
    <dbReference type="NCBI Taxonomy" id="1938746"/>
    <lineage>
        <taxon>Bacteria</taxon>
        <taxon>Bacillati</taxon>
        <taxon>Actinomycetota</taxon>
        <taxon>Actinomycetes</taxon>
        <taxon>Geodermatophilales</taxon>
        <taxon>Geodermatophilaceae</taxon>
        <taxon>Blastococcus</taxon>
    </lineage>
</organism>
<evidence type="ECO:0000313" key="2">
    <source>
        <dbReference type="Proteomes" id="UP000198403"/>
    </source>
</evidence>
<gene>
    <name evidence="1" type="ORF">SAMN06272737_11173</name>
</gene>
<evidence type="ECO:0000313" key="1">
    <source>
        <dbReference type="EMBL" id="SNR53097.1"/>
    </source>
</evidence>
<reference evidence="1 2" key="1">
    <citation type="submission" date="2017-06" db="EMBL/GenBank/DDBJ databases">
        <authorList>
            <person name="Kim H.J."/>
            <person name="Triplett B.A."/>
        </authorList>
    </citation>
    <scope>NUCLEOTIDE SEQUENCE [LARGE SCALE GENOMIC DNA]</scope>
    <source>
        <strain evidence="1 2">DSM 44272</strain>
    </source>
</reference>
<protein>
    <recommendedName>
        <fullName evidence="3">YndJ-like protein</fullName>
    </recommendedName>
</protein>
<dbReference type="AlphaFoldDB" id="A0A238X2H9"/>
<dbReference type="Proteomes" id="UP000198403">
    <property type="component" value="Unassembled WGS sequence"/>
</dbReference>
<proteinExistence type="predicted"/>
<evidence type="ECO:0008006" key="3">
    <source>
        <dbReference type="Google" id="ProtNLM"/>
    </source>
</evidence>
<dbReference type="EMBL" id="FZNO01000011">
    <property type="protein sequence ID" value="SNR53097.1"/>
    <property type="molecule type" value="Genomic_DNA"/>
</dbReference>